<accession>A0ABP6YQY2</accession>
<organism evidence="2 3">
    <name type="scientific">Nonomuraea rosea</name>
    <dbReference type="NCBI Taxonomy" id="638574"/>
    <lineage>
        <taxon>Bacteria</taxon>
        <taxon>Bacillati</taxon>
        <taxon>Actinomycetota</taxon>
        <taxon>Actinomycetes</taxon>
        <taxon>Streptosporangiales</taxon>
        <taxon>Streptosporangiaceae</taxon>
        <taxon>Nonomuraea</taxon>
    </lineage>
</organism>
<evidence type="ECO:0000313" key="2">
    <source>
        <dbReference type="EMBL" id="GAA3585699.1"/>
    </source>
</evidence>
<comment type="caution">
    <text evidence="2">The sequence shown here is derived from an EMBL/GenBank/DDBJ whole genome shotgun (WGS) entry which is preliminary data.</text>
</comment>
<dbReference type="Pfam" id="PF04237">
    <property type="entry name" value="YjbR"/>
    <property type="match status" value="1"/>
</dbReference>
<evidence type="ECO:0000313" key="3">
    <source>
        <dbReference type="Proteomes" id="UP001500630"/>
    </source>
</evidence>
<evidence type="ECO:0008006" key="4">
    <source>
        <dbReference type="Google" id="ProtNLM"/>
    </source>
</evidence>
<protein>
    <recommendedName>
        <fullName evidence="4">MmcQ/YjbR family DNA-binding protein</fullName>
    </recommendedName>
</protein>
<evidence type="ECO:0000256" key="1">
    <source>
        <dbReference type="SAM" id="MobiDB-lite"/>
    </source>
</evidence>
<name>A0ABP6YQY2_9ACTN</name>
<feature type="region of interest" description="Disordered" evidence="1">
    <location>
        <begin position="1"/>
        <end position="25"/>
    </location>
</feature>
<reference evidence="3" key="1">
    <citation type="journal article" date="2019" name="Int. J. Syst. Evol. Microbiol.">
        <title>The Global Catalogue of Microorganisms (GCM) 10K type strain sequencing project: providing services to taxonomists for standard genome sequencing and annotation.</title>
        <authorList>
            <consortium name="The Broad Institute Genomics Platform"/>
            <consortium name="The Broad Institute Genome Sequencing Center for Infectious Disease"/>
            <person name="Wu L."/>
            <person name="Ma J."/>
        </authorList>
    </citation>
    <scope>NUCLEOTIDE SEQUENCE [LARGE SCALE GENOMIC DNA]</scope>
    <source>
        <strain evidence="3">JCM 17326</strain>
    </source>
</reference>
<proteinExistence type="predicted"/>
<dbReference type="EMBL" id="BAABDQ010000022">
    <property type="protein sequence ID" value="GAA3585699.1"/>
    <property type="molecule type" value="Genomic_DNA"/>
</dbReference>
<keyword evidence="3" id="KW-1185">Reference proteome</keyword>
<dbReference type="InterPro" id="IPR058532">
    <property type="entry name" value="YjbR/MT2646/Rv2570-like"/>
</dbReference>
<dbReference type="Proteomes" id="UP001500630">
    <property type="component" value="Unassembled WGS sequence"/>
</dbReference>
<sequence length="159" mass="17460">MRAARRTNPGDTAYAGVVPDDDGDRPARVEDVHELALTMPHVTVEHGTGDNPIYQVGGKSFVFFRNPRPDAADPDTGERYADVIVFWVDSQADKQALVQDESSPFFTTAHFNGHPSVLLRAGRIGELTRHELAEVIQDAWLSRASARRAATWLAAHPSS</sequence>
<gene>
    <name evidence="2" type="ORF">GCM10022419_079670</name>
</gene>